<dbReference type="EMBL" id="CAEZWS010000033">
    <property type="protein sequence ID" value="CAB4665886.1"/>
    <property type="molecule type" value="Genomic_DNA"/>
</dbReference>
<feature type="transmembrane region" description="Helical" evidence="1">
    <location>
        <begin position="40"/>
        <end position="58"/>
    </location>
</feature>
<sequence>MTFLGWVSSISLVAHIASITALMALLIHQLRKSPRILHPGALHSALTALLAGLIMVGVRSPLHDQDEAKWALLNNGKVGIKLAVLIVILIIGYRNVKKPEVKKSTLLTMIGLTTLNILLALFWQ</sequence>
<dbReference type="EMBL" id="CAEZUA010000027">
    <property type="protein sequence ID" value="CAB4587036.1"/>
    <property type="molecule type" value="Genomic_DNA"/>
</dbReference>
<evidence type="ECO:0000256" key="1">
    <source>
        <dbReference type="SAM" id="Phobius"/>
    </source>
</evidence>
<accession>A0A6J6PPC3</accession>
<dbReference type="AlphaFoldDB" id="A0A6J6PPC3"/>
<evidence type="ECO:0000313" key="7">
    <source>
        <dbReference type="EMBL" id="CAB5071211.1"/>
    </source>
</evidence>
<keyword evidence="1" id="KW-1133">Transmembrane helix</keyword>
<gene>
    <name evidence="2" type="ORF">UFOPK1773_00565</name>
    <name evidence="3" type="ORF">UFOPK2288_00761</name>
    <name evidence="4" type="ORF">UFOPK2589_00689</name>
    <name evidence="5" type="ORF">UFOPK3056_00559</name>
    <name evidence="6" type="ORF">UFOPK3287_00231</name>
    <name evidence="7" type="ORF">UFOPK4372_00399</name>
</gene>
<organism evidence="4">
    <name type="scientific">freshwater metagenome</name>
    <dbReference type="NCBI Taxonomy" id="449393"/>
    <lineage>
        <taxon>unclassified sequences</taxon>
        <taxon>metagenomes</taxon>
        <taxon>ecological metagenomes</taxon>
    </lineage>
</organism>
<dbReference type="EMBL" id="CAFAAR010000037">
    <property type="protein sequence ID" value="CAB4802099.1"/>
    <property type="molecule type" value="Genomic_DNA"/>
</dbReference>
<evidence type="ECO:0000313" key="6">
    <source>
        <dbReference type="EMBL" id="CAB4847990.1"/>
    </source>
</evidence>
<keyword evidence="1" id="KW-0472">Membrane</keyword>
<dbReference type="EMBL" id="CAEZXT010000034">
    <property type="protein sequence ID" value="CAB4698318.1"/>
    <property type="molecule type" value="Genomic_DNA"/>
</dbReference>
<evidence type="ECO:0000313" key="5">
    <source>
        <dbReference type="EMBL" id="CAB4802099.1"/>
    </source>
</evidence>
<feature type="transmembrane region" description="Helical" evidence="1">
    <location>
        <begin position="78"/>
        <end position="94"/>
    </location>
</feature>
<name>A0A6J6PPC3_9ZZZZ</name>
<evidence type="ECO:0000313" key="2">
    <source>
        <dbReference type="EMBL" id="CAB4587036.1"/>
    </source>
</evidence>
<dbReference type="EMBL" id="CAFBJH010000007">
    <property type="protein sequence ID" value="CAB4847990.1"/>
    <property type="molecule type" value="Genomic_DNA"/>
</dbReference>
<proteinExistence type="predicted"/>
<feature type="transmembrane region" description="Helical" evidence="1">
    <location>
        <begin position="6"/>
        <end position="28"/>
    </location>
</feature>
<dbReference type="EMBL" id="CAFBQZ010000018">
    <property type="protein sequence ID" value="CAB5071211.1"/>
    <property type="molecule type" value="Genomic_DNA"/>
</dbReference>
<feature type="transmembrane region" description="Helical" evidence="1">
    <location>
        <begin position="106"/>
        <end position="123"/>
    </location>
</feature>
<evidence type="ECO:0000313" key="4">
    <source>
        <dbReference type="EMBL" id="CAB4698318.1"/>
    </source>
</evidence>
<protein>
    <submittedName>
        <fullName evidence="4">Unannotated protein</fullName>
    </submittedName>
</protein>
<reference evidence="4" key="1">
    <citation type="submission" date="2020-05" db="EMBL/GenBank/DDBJ databases">
        <authorList>
            <person name="Chiriac C."/>
            <person name="Salcher M."/>
            <person name="Ghai R."/>
            <person name="Kavagutti S V."/>
        </authorList>
    </citation>
    <scope>NUCLEOTIDE SEQUENCE</scope>
</reference>
<keyword evidence="1" id="KW-0812">Transmembrane</keyword>
<evidence type="ECO:0000313" key="3">
    <source>
        <dbReference type="EMBL" id="CAB4665886.1"/>
    </source>
</evidence>